<dbReference type="GO" id="GO:0006508">
    <property type="term" value="P:proteolysis"/>
    <property type="evidence" value="ECO:0007669"/>
    <property type="project" value="UniProtKB-KW"/>
</dbReference>
<dbReference type="Gene3D" id="2.30.42.10">
    <property type="match status" value="1"/>
</dbReference>
<feature type="domain" description="PDZ" evidence="2">
    <location>
        <begin position="304"/>
        <end position="332"/>
    </location>
</feature>
<dbReference type="Gene3D" id="2.40.70.10">
    <property type="entry name" value="Acid Proteases"/>
    <property type="match status" value="2"/>
</dbReference>
<organism evidence="4 5">
    <name type="scientific">Pseudacidovorax intermedius</name>
    <dbReference type="NCBI Taxonomy" id="433924"/>
    <lineage>
        <taxon>Bacteria</taxon>
        <taxon>Pseudomonadati</taxon>
        <taxon>Pseudomonadota</taxon>
        <taxon>Betaproteobacteria</taxon>
        <taxon>Burkholderiales</taxon>
        <taxon>Comamonadaceae</taxon>
        <taxon>Pseudacidovorax</taxon>
    </lineage>
</organism>
<dbReference type="SMART" id="SM00228">
    <property type="entry name" value="PDZ"/>
    <property type="match status" value="1"/>
</dbReference>
<evidence type="ECO:0000313" key="5">
    <source>
        <dbReference type="Proteomes" id="UP000255265"/>
    </source>
</evidence>
<evidence type="ECO:0000313" key="4">
    <source>
        <dbReference type="EMBL" id="RDI19608.1"/>
    </source>
</evidence>
<protein>
    <submittedName>
        <fullName evidence="4">Aspartyl protease</fullName>
    </submittedName>
</protein>
<keyword evidence="5" id="KW-1185">Reference proteome</keyword>
<keyword evidence="1" id="KW-0378">Hydrolase</keyword>
<proteinExistence type="predicted"/>
<name>A0A370F6W8_9BURK</name>
<dbReference type="Proteomes" id="UP000255265">
    <property type="component" value="Unassembled WGS sequence"/>
</dbReference>
<dbReference type="InterPro" id="IPR036034">
    <property type="entry name" value="PDZ_sf"/>
</dbReference>
<sequence length="369" mass="38485">MVLPAASDLWQVPLRIEDPYPIVTARLQGHDAALVLDTGADATVLDVRLARLLGLALSDGVVPGSGGSGPSGEIRRAVVPHFAVGGAVGREQPVYVTAFPREFPWDGVLGADFLRACAIRIRYAEGLLDGVAATAWQGVRQLLGPGPLLPLRRHASGKLLVEAEVDGIAGWFSIDTGAGQAVTLFAPAVQRLALRTRWGPGVRMATGVTTGGVDHADCVRAQALRLGGHLLQRPVVELSLARAGLFATDAWLGNIGGEVLRRFDLGLAASEGRLALTPNAAFGEAFPGPRAGFIWRDTGQVLQVAEVLADGPAAAAGLRVGDVLREVNGLPIGSAQGWALRTALRAAPGSPVRLLTSAGPRTLILREMV</sequence>
<dbReference type="InterPro" id="IPR021109">
    <property type="entry name" value="Peptidase_aspartic_dom_sf"/>
</dbReference>
<reference evidence="4 5" key="1">
    <citation type="submission" date="2018-07" db="EMBL/GenBank/DDBJ databases">
        <title>Genomic Encyclopedia of Type Strains, Phase IV (KMG-IV): sequencing the most valuable type-strain genomes for metagenomic binning, comparative biology and taxonomic classification.</title>
        <authorList>
            <person name="Goeker M."/>
        </authorList>
    </citation>
    <scope>NUCLEOTIDE SEQUENCE [LARGE SCALE GENOMIC DNA]</scope>
    <source>
        <strain evidence="4 5">DSM 21352</strain>
    </source>
</reference>
<dbReference type="PROSITE" id="PS50175">
    <property type="entry name" value="ASP_PROT_RETROV"/>
    <property type="match status" value="1"/>
</dbReference>
<keyword evidence="4" id="KW-0645">Protease</keyword>
<feature type="domain" description="Peptidase A2" evidence="3">
    <location>
        <begin position="32"/>
        <end position="67"/>
    </location>
</feature>
<dbReference type="Pfam" id="PF17820">
    <property type="entry name" value="PDZ_6"/>
    <property type="match status" value="1"/>
</dbReference>
<dbReference type="SUPFAM" id="SSF50630">
    <property type="entry name" value="Acid proteases"/>
    <property type="match status" value="1"/>
</dbReference>
<dbReference type="PROSITE" id="PS00141">
    <property type="entry name" value="ASP_PROTEASE"/>
    <property type="match status" value="1"/>
</dbReference>
<dbReference type="SUPFAM" id="SSF50156">
    <property type="entry name" value="PDZ domain-like"/>
    <property type="match status" value="1"/>
</dbReference>
<accession>A0A370F6W8</accession>
<dbReference type="AlphaFoldDB" id="A0A370F6W8"/>
<evidence type="ECO:0000259" key="2">
    <source>
        <dbReference type="PROSITE" id="PS50106"/>
    </source>
</evidence>
<dbReference type="InterPro" id="IPR041489">
    <property type="entry name" value="PDZ_6"/>
</dbReference>
<dbReference type="GO" id="GO:0004190">
    <property type="term" value="F:aspartic-type endopeptidase activity"/>
    <property type="evidence" value="ECO:0007669"/>
    <property type="project" value="InterPro"/>
</dbReference>
<evidence type="ECO:0000256" key="1">
    <source>
        <dbReference type="ARBA" id="ARBA00022801"/>
    </source>
</evidence>
<dbReference type="InterPro" id="IPR001478">
    <property type="entry name" value="PDZ"/>
</dbReference>
<evidence type="ECO:0000259" key="3">
    <source>
        <dbReference type="PROSITE" id="PS50175"/>
    </source>
</evidence>
<dbReference type="Pfam" id="PF13650">
    <property type="entry name" value="Asp_protease_2"/>
    <property type="match status" value="1"/>
</dbReference>
<dbReference type="InterPro" id="IPR001969">
    <property type="entry name" value="Aspartic_peptidase_AS"/>
</dbReference>
<dbReference type="PROSITE" id="PS50106">
    <property type="entry name" value="PDZ"/>
    <property type="match status" value="1"/>
</dbReference>
<dbReference type="InterPro" id="IPR001995">
    <property type="entry name" value="Peptidase_A2_cat"/>
</dbReference>
<dbReference type="EMBL" id="QQAV01000012">
    <property type="protein sequence ID" value="RDI19608.1"/>
    <property type="molecule type" value="Genomic_DNA"/>
</dbReference>
<gene>
    <name evidence="4" type="ORF">DFR41_112115</name>
</gene>
<comment type="caution">
    <text evidence="4">The sequence shown here is derived from an EMBL/GenBank/DDBJ whole genome shotgun (WGS) entry which is preliminary data.</text>
</comment>